<accession>A0A0G2T3P9</accession>
<name>A0A0G2T3P9_9ACTN</name>
<evidence type="ECO:0000256" key="2">
    <source>
        <dbReference type="ARBA" id="ARBA00022801"/>
    </source>
</evidence>
<dbReference type="GO" id="GO:0008610">
    <property type="term" value="P:lipid biosynthetic process"/>
    <property type="evidence" value="ECO:0007669"/>
    <property type="project" value="TreeGrafter"/>
</dbReference>
<dbReference type="InterPro" id="IPR001031">
    <property type="entry name" value="Thioesterase"/>
</dbReference>
<feature type="domain" description="Thioesterase TesA-like" evidence="3">
    <location>
        <begin position="27"/>
        <end position="244"/>
    </location>
</feature>
<comment type="similarity">
    <text evidence="1">Belongs to the thioesterase family.</text>
</comment>
<organism evidence="4">
    <name type="scientific">Streptomyces sparsogenes</name>
    <dbReference type="NCBI Taxonomy" id="67365"/>
    <lineage>
        <taxon>Bacteria</taxon>
        <taxon>Bacillati</taxon>
        <taxon>Actinomycetota</taxon>
        <taxon>Actinomycetes</taxon>
        <taxon>Kitasatosporales</taxon>
        <taxon>Streptomycetaceae</taxon>
        <taxon>Streptomyces</taxon>
    </lineage>
</organism>
<dbReference type="InterPro" id="IPR029058">
    <property type="entry name" value="AB_hydrolase_fold"/>
</dbReference>
<evidence type="ECO:0000256" key="1">
    <source>
        <dbReference type="ARBA" id="ARBA00007169"/>
    </source>
</evidence>
<dbReference type="InterPro" id="IPR020802">
    <property type="entry name" value="TesA-like"/>
</dbReference>
<dbReference type="SMART" id="SM00824">
    <property type="entry name" value="PKS_TE"/>
    <property type="match status" value="1"/>
</dbReference>
<proteinExistence type="inferred from homology"/>
<dbReference type="EMBL" id="KP861867">
    <property type="protein sequence ID" value="AKG47587.1"/>
    <property type="molecule type" value="Genomic_DNA"/>
</dbReference>
<dbReference type="SUPFAM" id="SSF53474">
    <property type="entry name" value="alpha/beta-Hydrolases"/>
    <property type="match status" value="1"/>
</dbReference>
<dbReference type="PANTHER" id="PTHR11487">
    <property type="entry name" value="THIOESTERASE"/>
    <property type="match status" value="1"/>
</dbReference>
<dbReference type="PANTHER" id="PTHR11487:SF0">
    <property type="entry name" value="S-ACYL FATTY ACID SYNTHASE THIOESTERASE, MEDIUM CHAIN"/>
    <property type="match status" value="1"/>
</dbReference>
<dbReference type="AlphaFoldDB" id="A0A0G2T3P9"/>
<evidence type="ECO:0000313" key="4">
    <source>
        <dbReference type="EMBL" id="AKG47587.1"/>
    </source>
</evidence>
<protein>
    <submittedName>
        <fullName evidence="4">SpsS</fullName>
    </submittedName>
</protein>
<dbReference type="InterPro" id="IPR012223">
    <property type="entry name" value="TEII"/>
</dbReference>
<evidence type="ECO:0000259" key="3">
    <source>
        <dbReference type="SMART" id="SM00824"/>
    </source>
</evidence>
<reference evidence="4" key="1">
    <citation type="journal article" date="2015" name="ACS Chem. Biol.">
        <title>Sparsomycin Biosynthesis Highlights Unusual Module Architecture and Processing Mechanism in Non-ribosomal Peptide Synthetase.</title>
        <authorList>
            <person name="Rui Z."/>
            <person name="Huang W."/>
            <person name="Xu F."/>
            <person name="Han M."/>
            <person name="Liu X."/>
            <person name="Lin S."/>
            <person name="Zhang W."/>
        </authorList>
    </citation>
    <scope>NUCLEOTIDE SEQUENCE</scope>
</reference>
<dbReference type="Pfam" id="PF00975">
    <property type="entry name" value="Thioesterase"/>
    <property type="match status" value="1"/>
</dbReference>
<dbReference type="Gene3D" id="3.40.50.1820">
    <property type="entry name" value="alpha/beta hydrolase"/>
    <property type="match status" value="1"/>
</dbReference>
<sequence>MSGNWLVDLVPAERPGRVAYLFPHAGAGVSAVLALGRALAPDPHPVAVRLPGRESLLDQAPIADLPAVARRLAAAIRTHAGEAQIILCGHSSGSVLAYATARELEPETAALLVVSAQQAPGTPVRTAAGAWDLPDDRFFAQVVTDGYLPAELLDAPDVLEMVAPALRADYRATYEYLTGSTRWAPVASPILAVRATEDETVAEEDIAAWSALTTGGHTTALIAAGHNLLRDRPVELADALRHALP</sequence>
<dbReference type="GO" id="GO:0016787">
    <property type="term" value="F:hydrolase activity"/>
    <property type="evidence" value="ECO:0007669"/>
    <property type="project" value="UniProtKB-KW"/>
</dbReference>
<keyword evidence="2" id="KW-0378">Hydrolase</keyword>